<feature type="domain" description="MAM" evidence="5">
    <location>
        <begin position="1"/>
        <end position="145"/>
    </location>
</feature>
<dbReference type="GO" id="GO:0016020">
    <property type="term" value="C:membrane"/>
    <property type="evidence" value="ECO:0007669"/>
    <property type="project" value="InterPro"/>
</dbReference>
<feature type="domain" description="MAM" evidence="5">
    <location>
        <begin position="1205"/>
        <end position="1367"/>
    </location>
</feature>
<keyword evidence="4" id="KW-0812">Transmembrane</keyword>
<comment type="caution">
    <text evidence="2">Lacks conserved residue(s) required for the propagation of feature annotation.</text>
</comment>
<dbReference type="Pfam" id="PF00629">
    <property type="entry name" value="MAM"/>
    <property type="match status" value="17"/>
</dbReference>
<comment type="caution">
    <text evidence="6">The sequence shown here is derived from an EMBL/GenBank/DDBJ whole genome shotgun (WGS) entry which is preliminary data.</text>
</comment>
<dbReference type="PROSITE" id="PS00740">
    <property type="entry name" value="MAM_1"/>
    <property type="match status" value="2"/>
</dbReference>
<keyword evidence="4" id="KW-1133">Transmembrane helix</keyword>
<dbReference type="PROSITE" id="PS50060">
    <property type="entry name" value="MAM_2"/>
    <property type="match status" value="17"/>
</dbReference>
<feature type="disulfide bond" evidence="2">
    <location>
        <begin position="2689"/>
        <end position="2701"/>
    </location>
</feature>
<feature type="domain" description="MAM" evidence="5">
    <location>
        <begin position="1883"/>
        <end position="2047"/>
    </location>
</feature>
<dbReference type="PANTHER" id="PTHR23282">
    <property type="entry name" value="APICAL ENDOSOMAL GLYCOPROTEIN PRECURSOR"/>
    <property type="match status" value="1"/>
</dbReference>
<evidence type="ECO:0000259" key="5">
    <source>
        <dbReference type="PROSITE" id="PS50060"/>
    </source>
</evidence>
<feature type="domain" description="MAM" evidence="5">
    <location>
        <begin position="1022"/>
        <end position="1190"/>
    </location>
</feature>
<dbReference type="CDD" id="cd06263">
    <property type="entry name" value="MAM"/>
    <property type="match status" value="17"/>
</dbReference>
<feature type="compositionally biased region" description="Polar residues" evidence="3">
    <location>
        <begin position="3166"/>
        <end position="3189"/>
    </location>
</feature>
<dbReference type="SUPFAM" id="SSF49899">
    <property type="entry name" value="Concanavalin A-like lectins/glucanases"/>
    <property type="match status" value="17"/>
</dbReference>
<feature type="domain" description="MAM" evidence="5">
    <location>
        <begin position="2725"/>
        <end position="2892"/>
    </location>
</feature>
<feature type="non-terminal residue" evidence="6">
    <location>
        <position position="3282"/>
    </location>
</feature>
<dbReference type="Proteomes" id="UP000749559">
    <property type="component" value="Unassembled WGS sequence"/>
</dbReference>
<feature type="disulfide bond" evidence="2">
    <location>
        <begin position="2708"/>
        <end position="2723"/>
    </location>
</feature>
<feature type="compositionally biased region" description="Low complexity" evidence="3">
    <location>
        <begin position="3145"/>
        <end position="3165"/>
    </location>
</feature>
<feature type="domain" description="MAM" evidence="5">
    <location>
        <begin position="1369"/>
        <end position="1530"/>
    </location>
</feature>
<feature type="domain" description="MAM" evidence="5">
    <location>
        <begin position="2478"/>
        <end position="2647"/>
    </location>
</feature>
<dbReference type="EMBL" id="CAIIXF020000006">
    <property type="protein sequence ID" value="CAH1786792.1"/>
    <property type="molecule type" value="Genomic_DNA"/>
</dbReference>
<feature type="domain" description="MAM" evidence="5">
    <location>
        <begin position="2049"/>
        <end position="2231"/>
    </location>
</feature>
<feature type="domain" description="MAM" evidence="5">
    <location>
        <begin position="2268"/>
        <end position="2432"/>
    </location>
</feature>
<feature type="disulfide bond" evidence="2">
    <location>
        <begin position="2446"/>
        <end position="2464"/>
    </location>
</feature>
<dbReference type="InterPro" id="IPR000998">
    <property type="entry name" value="MAM_dom"/>
</dbReference>
<dbReference type="Pfam" id="PF00057">
    <property type="entry name" value="Ldl_recept_a"/>
    <property type="match status" value="3"/>
</dbReference>
<dbReference type="PROSITE" id="PS50068">
    <property type="entry name" value="LDLRA_2"/>
    <property type="match status" value="3"/>
</dbReference>
<dbReference type="CDD" id="cd12087">
    <property type="entry name" value="TM_EGFR-like"/>
    <property type="match status" value="1"/>
</dbReference>
<dbReference type="SMART" id="SM00137">
    <property type="entry name" value="MAM"/>
    <property type="match status" value="17"/>
</dbReference>
<feature type="region of interest" description="Disordered" evidence="3">
    <location>
        <begin position="3145"/>
        <end position="3199"/>
    </location>
</feature>
<evidence type="ECO:0000256" key="4">
    <source>
        <dbReference type="SAM" id="Phobius"/>
    </source>
</evidence>
<dbReference type="Gene3D" id="2.60.120.200">
    <property type="match status" value="17"/>
</dbReference>
<evidence type="ECO:0000256" key="2">
    <source>
        <dbReference type="PROSITE-ProRule" id="PRU00124"/>
    </source>
</evidence>
<feature type="domain" description="MAM" evidence="5">
    <location>
        <begin position="174"/>
        <end position="335"/>
    </location>
</feature>
<dbReference type="SUPFAM" id="SSF57424">
    <property type="entry name" value="LDL receptor-like module"/>
    <property type="match status" value="3"/>
</dbReference>
<feature type="disulfide bond" evidence="2">
    <location>
        <begin position="2696"/>
        <end position="2714"/>
    </location>
</feature>
<evidence type="ECO:0000313" key="6">
    <source>
        <dbReference type="EMBL" id="CAH1786792.1"/>
    </source>
</evidence>
<feature type="domain" description="MAM" evidence="5">
    <location>
        <begin position="500"/>
        <end position="663"/>
    </location>
</feature>
<dbReference type="PROSITE" id="PS01209">
    <property type="entry name" value="LDLRA_1"/>
    <property type="match status" value="2"/>
</dbReference>
<feature type="disulfide bond" evidence="2">
    <location>
        <begin position="2439"/>
        <end position="2451"/>
    </location>
</feature>
<dbReference type="InterPro" id="IPR013320">
    <property type="entry name" value="ConA-like_dom_sf"/>
</dbReference>
<feature type="domain" description="MAM" evidence="5">
    <location>
        <begin position="857"/>
        <end position="1020"/>
    </location>
</feature>
<keyword evidence="7" id="KW-1185">Reference proteome</keyword>
<proteinExistence type="predicted"/>
<dbReference type="Gene3D" id="4.10.400.10">
    <property type="entry name" value="Low-density Lipoprotein Receptor"/>
    <property type="match status" value="3"/>
</dbReference>
<dbReference type="PRINTS" id="PR00261">
    <property type="entry name" value="LDLRECEPTOR"/>
</dbReference>
<dbReference type="PANTHER" id="PTHR23282:SF142">
    <property type="entry name" value="MAM DOMAIN-CONTAINING PROTEIN"/>
    <property type="match status" value="1"/>
</dbReference>
<dbReference type="OrthoDB" id="412155at2759"/>
<evidence type="ECO:0000313" key="7">
    <source>
        <dbReference type="Proteomes" id="UP000749559"/>
    </source>
</evidence>
<keyword evidence="4" id="KW-0472">Membrane</keyword>
<dbReference type="InterPro" id="IPR023415">
    <property type="entry name" value="LDLR_class-A_CS"/>
</dbReference>
<feature type="domain" description="MAM" evidence="5">
    <location>
        <begin position="1714"/>
        <end position="1881"/>
    </location>
</feature>
<evidence type="ECO:0000256" key="1">
    <source>
        <dbReference type="ARBA" id="ARBA00023157"/>
    </source>
</evidence>
<feature type="domain" description="MAM" evidence="5">
    <location>
        <begin position="1532"/>
        <end position="1695"/>
    </location>
</feature>
<gene>
    <name evidence="6" type="ORF">OFUS_LOCUS12618</name>
</gene>
<organism evidence="6 7">
    <name type="scientific">Owenia fusiformis</name>
    <name type="common">Polychaete worm</name>
    <dbReference type="NCBI Taxonomy" id="6347"/>
    <lineage>
        <taxon>Eukaryota</taxon>
        <taxon>Metazoa</taxon>
        <taxon>Spiralia</taxon>
        <taxon>Lophotrochozoa</taxon>
        <taxon>Annelida</taxon>
        <taxon>Polychaeta</taxon>
        <taxon>Sedentaria</taxon>
        <taxon>Canalipalpata</taxon>
        <taxon>Sabellida</taxon>
        <taxon>Oweniida</taxon>
        <taxon>Oweniidae</taxon>
        <taxon>Owenia</taxon>
    </lineage>
</organism>
<dbReference type="InterPro" id="IPR051560">
    <property type="entry name" value="MAM_domain-containing"/>
</dbReference>
<feature type="region of interest" description="Disordered" evidence="3">
    <location>
        <begin position="2657"/>
        <end position="2682"/>
    </location>
</feature>
<reference evidence="6" key="1">
    <citation type="submission" date="2022-03" db="EMBL/GenBank/DDBJ databases">
        <authorList>
            <person name="Martin C."/>
        </authorList>
    </citation>
    <scope>NUCLEOTIDE SEQUENCE</scope>
</reference>
<feature type="transmembrane region" description="Helical" evidence="4">
    <location>
        <begin position="3204"/>
        <end position="3228"/>
    </location>
</feature>
<feature type="domain" description="MAM" evidence="5">
    <location>
        <begin position="339"/>
        <end position="498"/>
    </location>
</feature>
<name>A0A8S4NYB1_OWEFU</name>
<feature type="disulfide bond" evidence="2">
    <location>
        <begin position="2458"/>
        <end position="2473"/>
    </location>
</feature>
<dbReference type="CDD" id="cd00112">
    <property type="entry name" value="LDLa"/>
    <property type="match status" value="4"/>
</dbReference>
<accession>A0A8S4NYB1</accession>
<evidence type="ECO:0000256" key="3">
    <source>
        <dbReference type="SAM" id="MobiDB-lite"/>
    </source>
</evidence>
<keyword evidence="1 2" id="KW-1015">Disulfide bond</keyword>
<dbReference type="SMART" id="SM00192">
    <property type="entry name" value="LDLa"/>
    <property type="match status" value="4"/>
</dbReference>
<dbReference type="InterPro" id="IPR036055">
    <property type="entry name" value="LDL_receptor-like_sf"/>
</dbReference>
<feature type="compositionally biased region" description="Low complexity" evidence="3">
    <location>
        <begin position="3190"/>
        <end position="3199"/>
    </location>
</feature>
<protein>
    <recommendedName>
        <fullName evidence="5">MAM domain-containing protein</fullName>
    </recommendedName>
</protein>
<sequence>DWNIGRGYVMTRYGGPGTDHTKGTAQGQYAFVDITNKNNNDKASLLSEVFSPTSSKGMCLTFWFHMDKDLGFIRVFLEQLAGTGNNITVPLYALTNNWQNKWNYGQVGYSSQYDYWLRIEVMKDYEGKGSIAIDDIIIRNDNCDVIPYDANIFGTTATPTTLQSTPLPRVPSRYDCDFEIGTCDWTRDSDNDFDWMRIQATSPDNDGGPTFDHTTKTENGWFMTIPFGTIRTANDSARIRSYIVPPTEGICLSFWFYMYGPLVNTLNVYIASVNQDKGLPVWTRKGSRGNEWHQGELTIRTNYTSQILFEGMRGVLWNGVIALDDVMVDMGPCKGDLYSLCDFESGDMCGYTSLLGSKYNWTVNSGQTPTRFTGPSVDHTFGTSTGQYLYARSSGRKPLTLVSTQSPKYPKTRGKCLQFWYHMYGYDMGTLNVYMTYKALKDKLWTTSGNKGNAWNVAQTSLTSGVDYKVLFEAIVGNGPRGDIAIDDIAIFEGSCPKPGNCDFEYGMCTWTNTNYYQWLRGYGGTKSRFTGPEIDHTRNSLEGHYLFIESSRPGKAGDTAQVQSEWFPSTKARCLKFWYHMYGEGIGTLNIYVQSIRRGFSLRPRRVWQLSGQQGNDWKFAQVVIRSSLYDYKVLIEGVRGSNHFGDIAVDDITFTDETCSLEPSYAKPGFMTTDIPTTAISMPPASTPAPTANDCDFETGVCNWITKLNGYVPWIRMQGPTGVSKTGPIVDHTKGTDEGWYIAAISIRSRPGQSARVQSPTLKPGKVCLNFWSHMYGSDVGKLRLLKVGQASKPDDVIWIREGSQEDRWVYTQLTVTLTKDTKIIFEAIRGYGVRGDIALDDVRITPGVCPRKDNQCDFETEQGCSISLDNSQQFTWLRNSGRTKNFGSGPDVDHTLQTSVGHYMVLDTRSFDKVNNSARFRLSSFNVTPFQASCIRFWTHMFGKNIGKLNVYMTNETTTLEIPFWSRSYDMGNTWRLAKKTVYPAGSFDLVFEGHYSGQLGDISVDDVDVTNGECENQNACDFEMGTCNWINDETGDSDWLRGRGNSMNEIAGPAFDHTTGLPKGFYMFVDASRRVTKQSNAILISDILPTSRADRCLSFWYFFTGSGIASLTVAIRNKVTLEMPLDAKLWKVVNENSDSWLHGQISLKSRYNKLTSQILITSTRESGFNGKIAIDDIDILEAPCKLDPEYADVSPEGALGVVCEFSGGFCSWKSKSNVPSVAWKKSNGTIPKIGPTKDHSNMGTRNFVFVDIANNILREGDMVSYYSVNLPPTDDLGNCFTFWYYMYGPEIGSLRVFTTLTDGTKQLLWVKTGSQSNIWLEESLNLQYNYNYKVTFEVRMNTNQWIGTIALDDFDLVLGACPVKRTCDFEVDTCGWIDDNRLTYRWTRQTGNTRTGRNGPVIDHTLGSPSGFYMLSSNSNTRYGYRTSLTSPNYPKTRRGDCVRFWYYTYGNQDGGSISIHTKSYGRLSKAMWTSPGVNRKEWRYGQVTVKRYASFQVVLQAIHGISKKGGIAIDDIETTSGPCVPNGPCDFETGTCGYSSTGEVDWLRANGRDDVDFIGPAIDHTTKSEKGYFMYTPLNIDITPNTTAVLESPDIEYGYGKCISFWYNIDIFRPTTHMLSVFTRETVSATRTLLWSTSMNQGTNWFQKILNLPDGLNSTFQIVFEVVYGDRVIGSIAIDDVDVSLKACGAQATTTMAPFTPPPTKAPLLECTFEYDFCGWEQDSNNKYDWLRQNGRTPTRKTGPLYDHTFGTINGYYIFIKGSDTDSKSASRITSPTISDKAQSWCLSWWYHMYGLHVETLNIYVVYNYKGRIIGGTDVVWTKSGNQGNRWNYGQGFFKTQPGAKIVFEGVRGKMGDVLSEIALDDIKVVPGDCPPSRVCDFENSIVCEYEAVLNQDFSWIKGDGNSTQADMAPAVDHTTGTRDGKYMYASADTTKARTKAQMISEPHPPTNAQCLTFWYTINGPPIESVGTITVYAKTKAGLGDAIWSIDDTQGTGWKYGSVTVKSPLMNYQVVFQAYRGTARSGYMAIDDVEILDGECDPQASCGFEVDTCTWQQGRDDDLDWLRYQGSTPAYGTGPTKDHTTNTKWGWYMYLSASGPATKPGMKARLLSERIIPYLYKSLADDDNTEFKKFCFSFWYHMNGKDIGTINVYKKAVRDDDDAKLKYGTRIWSKTGDQSKAWNYGVVQISDVLSPFDITIEGIIGLASRGDIAIDDTRLDFGLCSNHTSGPPFQCGEGTQVAADKVCNFVRDCRNNADELICGDCTFEMDTCEWVDTSNDGLLWKRGRNGTGTMLSGPTNDHTTGSHTGWYMFTDASGGVKRPQLRHTAELSGPPLQSSGPQCTVTFWYHLYGKDVGEISISVRGTAESRYTEIWYTQGDNGDTWRQGKAVVGSLATPFEMVFKATSKVSIIGDIALDDISMENCGFPAPQSQCVPTEFRCNSGGCIQENKQCDFSNDCGDGSDENNCDDFPGSCSFERSALCDWSHDRTAETFWLWATGSSYRGTRPTRDHTTGLYTGHFLYIQGHYSRRVGWQGRVVSPVFRASASRKRSVRNTCTFRFWYMMYGKNVRGITVYTQTAQDGPMRKVWSRNGDIGTFFQRAEIQLYQTEAFQVVIEGTIGGGVRDNSLVIDDFSFTPGCIKHNTTLPMFTTVAPTRSTSPSTTPKPTSMKVTPPTTSTLKPQCKLDQFQCNSGGCVDSSKKCDFVSDCPSGEDEEDCTYSCDFEVDTCDWSDISYVNGFDWTRGDGRSTNQKYNSAPASDNTLKSPAGYYMSISQNVRNKNPAKLTSRAYPQTSANCKLSFYYYINGEHPGDILVTIDENNNTASNTVTTTALSRLTEKTNGQWRHAVIGLGRHGEMTITFTGNSDSDFYSGTIALDDIAFEGCEPPAPVRRCSSSKFQCAFSKACVDKSQLCDISDDCSDNSDEDAVICTSYKRFDFETNIGEFTYVHVSDTVRWFRTQGLQYDSFRSPGRDHTFGTNKGYYLYLQYTSMDYDKNDWLLSHKYHETSDGSCKMRFWYYMDGLHTNSLSVYSRIYAFGDPTSTLWQRQGSLGDYWNRAEITINIPYTFQIIIEGRAGIDNTSTIAIDDISVTPGCQNSNNMLPPPPRKPDTTIVTMQSSTSVTTSGTIKTTVAGTTASATDQTTTTMSTMKPSTDMPTSNKGTTTSRQTMHIPTTTKDPTAQGNTSNKNNADNKNTTAYIVLGVVAGLLVILVSALLILFVARRRKINMLFKGGSLDNPLYDTMDEKDETVFAMASVNRRNVEEVDTSNNKPSSDA</sequence>
<dbReference type="InterPro" id="IPR002172">
    <property type="entry name" value="LDrepeatLR_classA_rpt"/>
</dbReference>
<feature type="domain" description="MAM" evidence="5">
    <location>
        <begin position="695"/>
        <end position="854"/>
    </location>
</feature>
<feature type="domain" description="MAM" evidence="5">
    <location>
        <begin position="2940"/>
        <end position="3103"/>
    </location>
</feature>